<dbReference type="EMBL" id="JAGMVJ010000014">
    <property type="protein sequence ID" value="KAH7082036.1"/>
    <property type="molecule type" value="Genomic_DNA"/>
</dbReference>
<evidence type="ECO:0000313" key="3">
    <source>
        <dbReference type="Proteomes" id="UP000813461"/>
    </source>
</evidence>
<dbReference type="Gene3D" id="3.50.50.60">
    <property type="entry name" value="FAD/NAD(P)-binding domain"/>
    <property type="match status" value="1"/>
</dbReference>
<reference evidence="2" key="1">
    <citation type="journal article" date="2021" name="Nat. Commun.">
        <title>Genetic determinants of endophytism in the Arabidopsis root mycobiome.</title>
        <authorList>
            <person name="Mesny F."/>
            <person name="Miyauchi S."/>
            <person name="Thiergart T."/>
            <person name="Pickel B."/>
            <person name="Atanasova L."/>
            <person name="Karlsson M."/>
            <person name="Huettel B."/>
            <person name="Barry K.W."/>
            <person name="Haridas S."/>
            <person name="Chen C."/>
            <person name="Bauer D."/>
            <person name="Andreopoulos W."/>
            <person name="Pangilinan J."/>
            <person name="LaButti K."/>
            <person name="Riley R."/>
            <person name="Lipzen A."/>
            <person name="Clum A."/>
            <person name="Drula E."/>
            <person name="Henrissat B."/>
            <person name="Kohler A."/>
            <person name="Grigoriev I.V."/>
            <person name="Martin F.M."/>
            <person name="Hacquard S."/>
        </authorList>
    </citation>
    <scope>NUCLEOTIDE SEQUENCE</scope>
    <source>
        <strain evidence="2">MPI-SDFR-AT-0120</strain>
    </source>
</reference>
<dbReference type="PANTHER" id="PTHR42877">
    <property type="entry name" value="L-ORNITHINE N(5)-MONOOXYGENASE-RELATED"/>
    <property type="match status" value="1"/>
</dbReference>
<organism evidence="2 3">
    <name type="scientific">Paraphoma chrysanthemicola</name>
    <dbReference type="NCBI Taxonomy" id="798071"/>
    <lineage>
        <taxon>Eukaryota</taxon>
        <taxon>Fungi</taxon>
        <taxon>Dikarya</taxon>
        <taxon>Ascomycota</taxon>
        <taxon>Pezizomycotina</taxon>
        <taxon>Dothideomycetes</taxon>
        <taxon>Pleosporomycetidae</taxon>
        <taxon>Pleosporales</taxon>
        <taxon>Pleosporineae</taxon>
        <taxon>Phaeosphaeriaceae</taxon>
        <taxon>Paraphoma</taxon>
    </lineage>
</organism>
<evidence type="ECO:0000313" key="2">
    <source>
        <dbReference type="EMBL" id="KAH7082036.1"/>
    </source>
</evidence>
<dbReference type="OrthoDB" id="74360at2759"/>
<gene>
    <name evidence="2" type="ORF">FB567DRAFT_594544</name>
</gene>
<comment type="caution">
    <text evidence="2">The sequence shown here is derived from an EMBL/GenBank/DDBJ whole genome shotgun (WGS) entry which is preliminary data.</text>
</comment>
<dbReference type="PANTHER" id="PTHR42877:SF1">
    <property type="entry name" value="FAD-BINDING MONOOXYGENASE STCW"/>
    <property type="match status" value="1"/>
</dbReference>
<dbReference type="InterPro" id="IPR051209">
    <property type="entry name" value="FAD-bind_Monooxygenase_sf"/>
</dbReference>
<evidence type="ECO:0008006" key="4">
    <source>
        <dbReference type="Google" id="ProtNLM"/>
    </source>
</evidence>
<dbReference type="InterPro" id="IPR036188">
    <property type="entry name" value="FAD/NAD-bd_sf"/>
</dbReference>
<dbReference type="AlphaFoldDB" id="A0A8K0QZL8"/>
<accession>A0A8K0QZL8</accession>
<protein>
    <recommendedName>
        <fullName evidence="4">Monooxygenase</fullName>
    </recommendedName>
</protein>
<keyword evidence="3" id="KW-1185">Reference proteome</keyword>
<comment type="similarity">
    <text evidence="1">Belongs to the FAD-binding monooxygenase family.</text>
</comment>
<dbReference type="SUPFAM" id="SSF51905">
    <property type="entry name" value="FAD/NAD(P)-binding domain"/>
    <property type="match status" value="1"/>
</dbReference>
<proteinExistence type="inferred from homology"/>
<dbReference type="Proteomes" id="UP000813461">
    <property type="component" value="Unassembled WGS sequence"/>
</dbReference>
<evidence type="ECO:0000256" key="1">
    <source>
        <dbReference type="ARBA" id="ARBA00010139"/>
    </source>
</evidence>
<sequence>MSKAAFQSDLKVLDDYIRLIEADLGSRFPMQNQGSEVQNLARQNMATRMHDTIEIDSVASHLVPEFGLGCRRLSLGDEYMRSFAEDNVHFIPSAVTRLTRDGFIDATGKHHHVDVIIRATGYNKSFARMFAIKGRSGMEIRDFMSSFPRSYNGIMTPFFPNFCYLPGPGTPGSHGGIFAIVEWQIRWVRKILKKMQRELIRTIEPKADVATEHYYHQHSLMKRLVFSQPCASWYKNGRVVGPVCAQYPGSRLHWHEFMRKVRYEDLRLGFSSRIAPRTLERGIRKKI</sequence>
<name>A0A8K0QZL8_9PLEO</name>